<keyword evidence="6" id="KW-1185">Reference proteome</keyword>
<evidence type="ECO:0000259" key="4">
    <source>
        <dbReference type="SMART" id="SM00906"/>
    </source>
</evidence>
<evidence type="ECO:0000256" key="3">
    <source>
        <dbReference type="SAM" id="MobiDB-lite"/>
    </source>
</evidence>
<proteinExistence type="predicted"/>
<evidence type="ECO:0000313" key="5">
    <source>
        <dbReference type="EMBL" id="KAK7428238.1"/>
    </source>
</evidence>
<dbReference type="Pfam" id="PF04082">
    <property type="entry name" value="Fungal_trans"/>
    <property type="match status" value="1"/>
</dbReference>
<evidence type="ECO:0000313" key="6">
    <source>
        <dbReference type="Proteomes" id="UP001498421"/>
    </source>
</evidence>
<dbReference type="CDD" id="cd12148">
    <property type="entry name" value="fungal_TF_MHR"/>
    <property type="match status" value="1"/>
</dbReference>
<evidence type="ECO:0000256" key="1">
    <source>
        <dbReference type="ARBA" id="ARBA00004123"/>
    </source>
</evidence>
<feature type="region of interest" description="Disordered" evidence="3">
    <location>
        <begin position="590"/>
        <end position="617"/>
    </location>
</feature>
<dbReference type="InterPro" id="IPR050613">
    <property type="entry name" value="Sec_Metabolite_Reg"/>
</dbReference>
<name>A0ABR1I5P6_9HYPO</name>
<feature type="domain" description="Xylanolytic transcriptional activator regulatory" evidence="4">
    <location>
        <begin position="254"/>
        <end position="328"/>
    </location>
</feature>
<comment type="caution">
    <text evidence="5">The sequence shown here is derived from an EMBL/GenBank/DDBJ whole genome shotgun (WGS) entry which is preliminary data.</text>
</comment>
<dbReference type="PANTHER" id="PTHR31001">
    <property type="entry name" value="UNCHARACTERIZED TRANSCRIPTIONAL REGULATORY PROTEIN"/>
    <property type="match status" value="1"/>
</dbReference>
<dbReference type="PANTHER" id="PTHR31001:SF49">
    <property type="entry name" value="ZN(II)2CYS6 TRANSCRIPTION FACTOR (EUROFUNG)"/>
    <property type="match status" value="1"/>
</dbReference>
<accession>A0ABR1I5P6</accession>
<evidence type="ECO:0000256" key="2">
    <source>
        <dbReference type="ARBA" id="ARBA00023242"/>
    </source>
</evidence>
<organism evidence="5 6">
    <name type="scientific">Neonectria magnoliae</name>
    <dbReference type="NCBI Taxonomy" id="2732573"/>
    <lineage>
        <taxon>Eukaryota</taxon>
        <taxon>Fungi</taxon>
        <taxon>Dikarya</taxon>
        <taxon>Ascomycota</taxon>
        <taxon>Pezizomycotina</taxon>
        <taxon>Sordariomycetes</taxon>
        <taxon>Hypocreomycetidae</taxon>
        <taxon>Hypocreales</taxon>
        <taxon>Nectriaceae</taxon>
        <taxon>Neonectria</taxon>
    </lineage>
</organism>
<keyword evidence="2" id="KW-0539">Nucleus</keyword>
<gene>
    <name evidence="5" type="ORF">QQZ08_005304</name>
</gene>
<reference evidence="5 6" key="1">
    <citation type="journal article" date="2025" name="Microbiol. Resour. Announc.">
        <title>Draft genome sequences for Neonectria magnoliae and Neonectria punicea, canker pathogens of Liriodendron tulipifera and Acer saccharum in West Virginia.</title>
        <authorList>
            <person name="Petronek H.M."/>
            <person name="Kasson M.T."/>
            <person name="Metheny A.M."/>
            <person name="Stauder C.M."/>
            <person name="Lovett B."/>
            <person name="Lynch S.C."/>
            <person name="Garnas J.R."/>
            <person name="Kasson L.R."/>
            <person name="Stajich J.E."/>
        </authorList>
    </citation>
    <scope>NUCLEOTIDE SEQUENCE [LARGE SCALE GENOMIC DNA]</scope>
    <source>
        <strain evidence="5 6">NRRL 64651</strain>
    </source>
</reference>
<protein>
    <recommendedName>
        <fullName evidence="4">Xylanolytic transcriptional activator regulatory domain-containing protein</fullName>
    </recommendedName>
</protein>
<dbReference type="InterPro" id="IPR007219">
    <property type="entry name" value="XnlR_reg_dom"/>
</dbReference>
<dbReference type="EMBL" id="JAZAVK010000044">
    <property type="protein sequence ID" value="KAK7428238.1"/>
    <property type="molecule type" value="Genomic_DNA"/>
</dbReference>
<dbReference type="SMART" id="SM00906">
    <property type="entry name" value="Fungal_trans"/>
    <property type="match status" value="1"/>
</dbReference>
<comment type="subcellular location">
    <subcellularLocation>
        <location evidence="1">Nucleus</location>
    </subcellularLocation>
</comment>
<sequence>MPSTASSAAVASIATTNNTSLSAEAGRRDEATTQDCDGDGHIGCELANSLGVLNIDLSKGKSVYIGQEHWHTILSEISEVKNYFADHKKELEHSYEKIKMSKPAIAREGLIFLLGSVPPATELELRAELPPRSTVLALCMRYFNSMDNPVVIIHSPAFHQQLQAHWQDPSKTPIMWLGLLYSILCLAMQSYHNIGDEPLEWEGRTMEMAAEYRLRTVQCLIAADYTRPVEHTVETMLLYVFGEYSSRWDADHGLWLVVSLVTRIAFQMGYHRDGKWFASLTPFQAEMRRRTWSLLRMADVIFSHQVSLPNMIYSRDCDTQLPTNLFDEEFGPDSKSLPPPRPKNEHTRTAYMIAKVQLCAIMSDILQETNRIDAKVTYDDILAFDSRLRTIYEELPSHLKGAPLGGSQDSAMVIMTRFSINSLYLNILCLLHKKYVPQARKVSRYAYSRRSAVKAASETLRHLVTLHHEVQPNGRLRSLQWYLNTMATKEFLVCAMLVALDLHHDRMAETSNDKTFSKTALFWTSEQRMEMMSNLEMTKNFWKGLANDSTEAFQASKVLEIMLHKIKSPAQTPETTGSATTDSFSTFNSFPNYQSEHSDPTTMGIPSKGITPNSTSSIDSIPTSSAFAAVGSSSLASGLGEAPNFAGGDYANMNSGQSPFSMLAGFEAGGADMAANFDWSVLETYTQTTNWGDGDNLQVYPGPQNTDEFHMPFNHDNMTG</sequence>
<dbReference type="Proteomes" id="UP001498421">
    <property type="component" value="Unassembled WGS sequence"/>
</dbReference>